<feature type="compositionally biased region" description="Polar residues" evidence="3">
    <location>
        <begin position="612"/>
        <end position="621"/>
    </location>
</feature>
<reference evidence="6" key="2">
    <citation type="submission" date="2013-12" db="EMBL/GenBank/DDBJ databases">
        <authorList>
            <person name="Yu Y."/>
            <person name="Lee S."/>
            <person name="de Baynast K."/>
            <person name="Wissotski M."/>
            <person name="Liu L."/>
            <person name="Talag J."/>
            <person name="Goicoechea J."/>
            <person name="Angelova A."/>
            <person name="Jetty R."/>
            <person name="Kudrna D."/>
            <person name="Golser W."/>
            <person name="Rivera L."/>
            <person name="Zhang J."/>
            <person name="Wing R."/>
        </authorList>
    </citation>
    <scope>NUCLEOTIDE SEQUENCE</scope>
</reference>
<keyword evidence="2" id="KW-0446">Lipid-binding</keyword>
<feature type="compositionally biased region" description="Basic and acidic residues" evidence="3">
    <location>
        <begin position="562"/>
        <end position="571"/>
    </location>
</feature>
<evidence type="ECO:0000259" key="4">
    <source>
        <dbReference type="PROSITE" id="PS51228"/>
    </source>
</evidence>
<dbReference type="InterPro" id="IPR035984">
    <property type="entry name" value="Acyl-CoA-binding_sf"/>
</dbReference>
<proteinExistence type="inferred from homology"/>
<evidence type="ECO:0000256" key="1">
    <source>
        <dbReference type="ARBA" id="ARBA00005567"/>
    </source>
</evidence>
<dbReference type="PANTHER" id="PTHR23310">
    <property type="entry name" value="ACYL-COA-BINDING PROTEIN, ACBP"/>
    <property type="match status" value="1"/>
</dbReference>
<dbReference type="eggNOG" id="KOG0817">
    <property type="taxonomic scope" value="Eukaryota"/>
</dbReference>
<dbReference type="Pfam" id="PF00887">
    <property type="entry name" value="ACBP"/>
    <property type="match status" value="1"/>
</dbReference>
<name>A0A0D9VRT2_9ORYZ</name>
<feature type="region of interest" description="Disordered" evidence="3">
    <location>
        <begin position="561"/>
        <end position="621"/>
    </location>
</feature>
<evidence type="ECO:0000256" key="3">
    <source>
        <dbReference type="SAM" id="MobiDB-lite"/>
    </source>
</evidence>
<dbReference type="InterPro" id="IPR014352">
    <property type="entry name" value="FERM/acyl-CoA-bd_prot_sf"/>
</dbReference>
<evidence type="ECO:0000313" key="5">
    <source>
        <dbReference type="EnsemblPlants" id="LPERR03G09130.2"/>
    </source>
</evidence>
<dbReference type="GO" id="GO:0006631">
    <property type="term" value="P:fatty acid metabolic process"/>
    <property type="evidence" value="ECO:0007669"/>
    <property type="project" value="TreeGrafter"/>
</dbReference>
<sequence length="621" mass="66512">MPSFGAPPSLLPPHPPPSPSGCSALSRLPFPFPPPSSIRGATEHESEESAAAALLASRPPLLPTRADMELFYELLLTAAASLLVAFLLARLLASASGTTAGEPRRAPDHAAVIAEEEERIIEVDEVEVKRAARAGEGAVSEGWVEVGRDSAAEGKLECLPEEAPAKAARELVLDAVLEDREEEKVLVGEERCYLAAAAEGVVGVKPHEVGAEMSTREVFDVALEKGKVEDAGVEQHDLVAEVAPSEAVDTGLEKQGDPIIETVEVKRHDDLCAEVAPIDDPGVGFEQQGVHIIEAVEAKLQNQVALAGSAEVVDAGLEERVQAIEAGPCGLISETVPEEVRDKLSEKNEEQVSEESEHPLAAEVAPIETKELKEELSVEQVVNVHEEVQSKDKAECEHHLDDQQEALDSKVELVERKTDHVEISQGSSSSDRMVAELPEEEMTLQGMSADEAETDMEFGEWEGIERTEVEKRFGVAAAFASSDTGMASLSKLDSDVQVQLQGLLKVAIDGPCYDSTQPLTLRPSSRAKWTAWQKLGNMLPETAMERYMDLLSESIPGWMGDKISDTKKHEAGGGAGESALTTTSQTGNQHDSQGNEDNAGIYGSHLSCSPEKGQSSDIPAE</sequence>
<comment type="similarity">
    <text evidence="1">Belongs to the ACBP family.</text>
</comment>
<evidence type="ECO:0000256" key="2">
    <source>
        <dbReference type="ARBA" id="ARBA00023121"/>
    </source>
</evidence>
<dbReference type="PANTHER" id="PTHR23310:SF105">
    <property type="entry name" value="ACYL-COA-BINDING DOMAIN-CONTAINING PROTEIN 5"/>
    <property type="match status" value="1"/>
</dbReference>
<reference evidence="5 6" key="1">
    <citation type="submission" date="2012-08" db="EMBL/GenBank/DDBJ databases">
        <title>Oryza genome evolution.</title>
        <authorList>
            <person name="Wing R.A."/>
        </authorList>
    </citation>
    <scope>NUCLEOTIDE SEQUENCE</scope>
</reference>
<dbReference type="Gramene" id="LPERR03G09130.2">
    <property type="protein sequence ID" value="LPERR03G09130.2"/>
    <property type="gene ID" value="LPERR03G09130"/>
</dbReference>
<dbReference type="Proteomes" id="UP000032180">
    <property type="component" value="Chromosome 3"/>
</dbReference>
<dbReference type="EnsemblPlants" id="LPERR03G09130.2">
    <property type="protein sequence ID" value="LPERR03G09130.2"/>
    <property type="gene ID" value="LPERR03G09130"/>
</dbReference>
<feature type="compositionally biased region" description="Pro residues" evidence="3">
    <location>
        <begin position="9"/>
        <end position="19"/>
    </location>
</feature>
<dbReference type="InterPro" id="IPR000582">
    <property type="entry name" value="Acyl-CoA-binding_protein"/>
</dbReference>
<keyword evidence="6" id="KW-1185">Reference proteome</keyword>
<accession>A0A0D9VRT2</accession>
<organism evidence="5 6">
    <name type="scientific">Leersia perrieri</name>
    <dbReference type="NCBI Taxonomy" id="77586"/>
    <lineage>
        <taxon>Eukaryota</taxon>
        <taxon>Viridiplantae</taxon>
        <taxon>Streptophyta</taxon>
        <taxon>Embryophyta</taxon>
        <taxon>Tracheophyta</taxon>
        <taxon>Spermatophyta</taxon>
        <taxon>Magnoliopsida</taxon>
        <taxon>Liliopsida</taxon>
        <taxon>Poales</taxon>
        <taxon>Poaceae</taxon>
        <taxon>BOP clade</taxon>
        <taxon>Oryzoideae</taxon>
        <taxon>Oryzeae</taxon>
        <taxon>Oryzinae</taxon>
        <taxon>Leersia</taxon>
    </lineage>
</organism>
<dbReference type="Gene3D" id="1.20.80.10">
    <property type="match status" value="1"/>
</dbReference>
<feature type="compositionally biased region" description="Polar residues" evidence="3">
    <location>
        <begin position="579"/>
        <end position="596"/>
    </location>
</feature>
<dbReference type="GO" id="GO:0000062">
    <property type="term" value="F:fatty-acyl-CoA binding"/>
    <property type="evidence" value="ECO:0007669"/>
    <property type="project" value="InterPro"/>
</dbReference>
<dbReference type="AlphaFoldDB" id="A0A0D9VRT2"/>
<protein>
    <recommendedName>
        <fullName evidence="4">ACB domain-containing protein</fullName>
    </recommendedName>
</protein>
<dbReference type="HOGENOM" id="CLU_505658_0_0_1"/>
<feature type="region of interest" description="Disordered" evidence="3">
    <location>
        <begin position="1"/>
        <end position="46"/>
    </location>
</feature>
<dbReference type="PROSITE" id="PS51228">
    <property type="entry name" value="ACB_2"/>
    <property type="match status" value="1"/>
</dbReference>
<dbReference type="STRING" id="77586.A0A0D9VRT2"/>
<evidence type="ECO:0000313" key="6">
    <source>
        <dbReference type="Proteomes" id="UP000032180"/>
    </source>
</evidence>
<reference evidence="5" key="3">
    <citation type="submission" date="2015-04" db="UniProtKB">
        <authorList>
            <consortium name="EnsemblPlants"/>
        </authorList>
    </citation>
    <scope>IDENTIFICATION</scope>
</reference>
<feature type="domain" description="ACB" evidence="4">
    <location>
        <begin position="469"/>
        <end position="560"/>
    </location>
</feature>
<dbReference type="SUPFAM" id="SSF47027">
    <property type="entry name" value="Acyl-CoA binding protein"/>
    <property type="match status" value="1"/>
</dbReference>